<keyword evidence="3" id="KW-1185">Reference proteome</keyword>
<evidence type="ECO:0000313" key="3">
    <source>
        <dbReference type="Proteomes" id="UP000253153"/>
    </source>
</evidence>
<dbReference type="Pfam" id="PF20150">
    <property type="entry name" value="2EXR"/>
    <property type="match status" value="1"/>
</dbReference>
<sequence>MDNIPPRRNVRTENLSPPCPNKRIMFLERADSPLRQANASEQRLGASQQQDDELGSFHRFSQLPPELQDQIWKHALDISAPTAHYAHPKLESDGYCKMRLLKIKRKCSSCYPRRERPSIEAIYPVRQALMQTCRRSYAFVKDIWERESPGTALLEIHEVYEDISECYCPRPSAWHGTLDESALGAPYFVRTYGGGPAMPLKPPTKRIDISQDLMILRHSVSITFGHGRIPSDFKRGTGTNIKQIAVPFSLELFWRYRSSLACMLGVLKELRTLYLLIEPRQDCIQPRIIEGRLVEAPSRTNNLHLREALHGHRRTPEDTSPETFYLRGRIYYELPDEEVLYNTFPNEVLISFHPIEEIAKEQRQKNGGVPLPPLVIRFMSWKLAPGVRGRFETDPELL</sequence>
<dbReference type="Proteomes" id="UP000253153">
    <property type="component" value="Unassembled WGS sequence"/>
</dbReference>
<proteinExistence type="predicted"/>
<dbReference type="AlphaFoldDB" id="A0A366QLT3"/>
<feature type="domain" description="2EXR" evidence="1">
    <location>
        <begin position="57"/>
        <end position="140"/>
    </location>
</feature>
<accession>A0A366QLT3</accession>
<evidence type="ECO:0000259" key="1">
    <source>
        <dbReference type="Pfam" id="PF20150"/>
    </source>
</evidence>
<dbReference type="RefSeq" id="XP_031010518.1">
    <property type="nucleotide sequence ID" value="XM_031165428.1"/>
</dbReference>
<dbReference type="EMBL" id="QKXC01000370">
    <property type="protein sequence ID" value="RBR05787.1"/>
    <property type="molecule type" value="Genomic_DNA"/>
</dbReference>
<evidence type="ECO:0000313" key="2">
    <source>
        <dbReference type="EMBL" id="RBR05787.1"/>
    </source>
</evidence>
<dbReference type="OrthoDB" id="5022951at2759"/>
<gene>
    <name evidence="2" type="ORF">FIESC28_11302</name>
</gene>
<dbReference type="InterPro" id="IPR045518">
    <property type="entry name" value="2EXR"/>
</dbReference>
<comment type="caution">
    <text evidence="2">The sequence shown here is derived from an EMBL/GenBank/DDBJ whole genome shotgun (WGS) entry which is preliminary data.</text>
</comment>
<dbReference type="GeneID" id="42000724"/>
<reference evidence="2 3" key="1">
    <citation type="submission" date="2018-06" db="EMBL/GenBank/DDBJ databases">
        <title>Fusarium incarnatum-equiseti species complex species 28.</title>
        <authorList>
            <person name="Gardiner D.M."/>
        </authorList>
    </citation>
    <scope>NUCLEOTIDE SEQUENCE [LARGE SCALE GENOMIC DNA]</scope>
    <source>
        <strain evidence="2 3">FIESC_28</strain>
    </source>
</reference>
<organism evidence="2 3">
    <name type="scientific">Fusarium coffeatum</name>
    <dbReference type="NCBI Taxonomy" id="231269"/>
    <lineage>
        <taxon>Eukaryota</taxon>
        <taxon>Fungi</taxon>
        <taxon>Dikarya</taxon>
        <taxon>Ascomycota</taxon>
        <taxon>Pezizomycotina</taxon>
        <taxon>Sordariomycetes</taxon>
        <taxon>Hypocreomycetidae</taxon>
        <taxon>Hypocreales</taxon>
        <taxon>Nectriaceae</taxon>
        <taxon>Fusarium</taxon>
        <taxon>Fusarium incarnatum-equiseti species complex</taxon>
    </lineage>
</organism>
<name>A0A366QLT3_9HYPO</name>
<protein>
    <recommendedName>
        <fullName evidence="1">2EXR domain-containing protein</fullName>
    </recommendedName>
</protein>